<name>A0A2T2NA16_CORCC</name>
<keyword evidence="3" id="KW-1185">Reference proteome</keyword>
<protein>
    <submittedName>
        <fullName evidence="2">Uncharacterized protein</fullName>
    </submittedName>
</protein>
<sequence>MLSQFEKKPTDATVEAEHNFWMIEFDGRVALKKEESDKMYISRQTIAGWTDNRQKVKELLEVGRECFHLAQGEKLSPEEIEHYHGRGYDWAEGATGNCRLDITEAPMQANSFIVREGAKAFFEEDWKLSKPFRTKGVIADIAVAHNPNISGKSIWQLGWFIIDQGFEAINALRYRFEGGWVDDINEAMRLVQNGCLVKRYSVEDGAPKNSLQSSNEPTNPVKKLSKRLSDIPEEL</sequence>
<proteinExistence type="predicted"/>
<feature type="region of interest" description="Disordered" evidence="1">
    <location>
        <begin position="205"/>
        <end position="235"/>
    </location>
</feature>
<dbReference type="AlphaFoldDB" id="A0A2T2NA16"/>
<evidence type="ECO:0000256" key="1">
    <source>
        <dbReference type="SAM" id="MobiDB-lite"/>
    </source>
</evidence>
<accession>A0A2T2NA16</accession>
<evidence type="ECO:0000313" key="2">
    <source>
        <dbReference type="EMBL" id="PSN62292.1"/>
    </source>
</evidence>
<dbReference type="EMBL" id="KZ678142">
    <property type="protein sequence ID" value="PSN62292.1"/>
    <property type="molecule type" value="Genomic_DNA"/>
</dbReference>
<reference evidence="2 3" key="1">
    <citation type="journal article" date="2018" name="Front. Microbiol.">
        <title>Genome-Wide Analysis of Corynespora cassiicola Leaf Fall Disease Putative Effectors.</title>
        <authorList>
            <person name="Lopez D."/>
            <person name="Ribeiro S."/>
            <person name="Label P."/>
            <person name="Fumanal B."/>
            <person name="Venisse J.S."/>
            <person name="Kohler A."/>
            <person name="de Oliveira R.R."/>
            <person name="Labutti K."/>
            <person name="Lipzen A."/>
            <person name="Lail K."/>
            <person name="Bauer D."/>
            <person name="Ohm R.A."/>
            <person name="Barry K.W."/>
            <person name="Spatafora J."/>
            <person name="Grigoriev I.V."/>
            <person name="Martin F.M."/>
            <person name="Pujade-Renaud V."/>
        </authorList>
    </citation>
    <scope>NUCLEOTIDE SEQUENCE [LARGE SCALE GENOMIC DNA]</scope>
    <source>
        <strain evidence="2 3">Philippines</strain>
    </source>
</reference>
<evidence type="ECO:0000313" key="3">
    <source>
        <dbReference type="Proteomes" id="UP000240883"/>
    </source>
</evidence>
<organism evidence="2 3">
    <name type="scientific">Corynespora cassiicola Philippines</name>
    <dbReference type="NCBI Taxonomy" id="1448308"/>
    <lineage>
        <taxon>Eukaryota</taxon>
        <taxon>Fungi</taxon>
        <taxon>Dikarya</taxon>
        <taxon>Ascomycota</taxon>
        <taxon>Pezizomycotina</taxon>
        <taxon>Dothideomycetes</taxon>
        <taxon>Pleosporomycetidae</taxon>
        <taxon>Pleosporales</taxon>
        <taxon>Corynesporascaceae</taxon>
        <taxon>Corynespora</taxon>
    </lineage>
</organism>
<gene>
    <name evidence="2" type="ORF">BS50DRAFT_592491</name>
</gene>
<dbReference type="Proteomes" id="UP000240883">
    <property type="component" value="Unassembled WGS sequence"/>
</dbReference>
<feature type="compositionally biased region" description="Polar residues" evidence="1">
    <location>
        <begin position="209"/>
        <end position="218"/>
    </location>
</feature>